<dbReference type="EMBL" id="FNHG01000016">
    <property type="protein sequence ID" value="SDM62032.1"/>
    <property type="molecule type" value="Genomic_DNA"/>
</dbReference>
<organism evidence="2 3">
    <name type="scientific">Maricaulis salignorans</name>
    <dbReference type="NCBI Taxonomy" id="144026"/>
    <lineage>
        <taxon>Bacteria</taxon>
        <taxon>Pseudomonadati</taxon>
        <taxon>Pseudomonadota</taxon>
        <taxon>Alphaproteobacteria</taxon>
        <taxon>Maricaulales</taxon>
        <taxon>Maricaulaceae</taxon>
        <taxon>Maricaulis</taxon>
    </lineage>
</organism>
<dbReference type="AlphaFoldDB" id="A0A1G9UQ15"/>
<evidence type="ECO:0000313" key="3">
    <source>
        <dbReference type="Proteomes" id="UP000199759"/>
    </source>
</evidence>
<feature type="region of interest" description="Disordered" evidence="1">
    <location>
        <begin position="151"/>
        <end position="172"/>
    </location>
</feature>
<sequence>MRGFILSLFVHAGIIAAGMIYLPRAAQMFDIAPIIPVDIVTVGELTSVRARAPEPVPVPEEAVEEARIEDEIAAPPPAPEPEVEPEQAPEIIDETPQSVPEPVAPEPEPEPEPELAPVRQPPQRTVQPPPTRPAEPSLADLLGDLERQVADARQDAGAPDQGAERDAVGSGATDTADLATLIRSQTYRCWRTVADMPNPENLGVIVEVRLNRDGSLSGPPRVKDLGRIQASGNSFWLTAAERAQTAVLDCAPYSLPAGRYSQWRLIEVNFHVDLAAG</sequence>
<proteinExistence type="predicted"/>
<feature type="region of interest" description="Disordered" evidence="1">
    <location>
        <begin position="94"/>
        <end position="137"/>
    </location>
</feature>
<protein>
    <recommendedName>
        <fullName evidence="4">Cell division and transport-associated protein TolA</fullName>
    </recommendedName>
</protein>
<evidence type="ECO:0000256" key="1">
    <source>
        <dbReference type="SAM" id="MobiDB-lite"/>
    </source>
</evidence>
<evidence type="ECO:0008006" key="4">
    <source>
        <dbReference type="Google" id="ProtNLM"/>
    </source>
</evidence>
<gene>
    <name evidence="2" type="ORF">SAMN04488568_11613</name>
</gene>
<dbReference type="STRING" id="144026.SAMN04488568_11613"/>
<name>A0A1G9UQ15_9PROT</name>
<evidence type="ECO:0000313" key="2">
    <source>
        <dbReference type="EMBL" id="SDM62032.1"/>
    </source>
</evidence>
<accession>A0A1G9UQ15</accession>
<keyword evidence="3" id="KW-1185">Reference proteome</keyword>
<reference evidence="2 3" key="1">
    <citation type="submission" date="2016-10" db="EMBL/GenBank/DDBJ databases">
        <authorList>
            <person name="de Groot N.N."/>
        </authorList>
    </citation>
    <scope>NUCLEOTIDE SEQUENCE [LARGE SCALE GENOMIC DNA]</scope>
    <source>
        <strain evidence="2 3">DSM 16077</strain>
    </source>
</reference>
<dbReference type="Gene3D" id="3.30.1150.10">
    <property type="match status" value="1"/>
</dbReference>
<dbReference type="RefSeq" id="WP_091770988.1">
    <property type="nucleotide sequence ID" value="NZ_FNHG01000016.1"/>
</dbReference>
<dbReference type="OrthoDB" id="7161229at2"/>
<dbReference type="Proteomes" id="UP000199759">
    <property type="component" value="Unassembled WGS sequence"/>
</dbReference>
<feature type="compositionally biased region" description="Low complexity" evidence="1">
    <location>
        <begin position="115"/>
        <end position="126"/>
    </location>
</feature>